<dbReference type="InterPro" id="IPR011053">
    <property type="entry name" value="Single_hybrid_motif"/>
</dbReference>
<evidence type="ECO:0000256" key="1">
    <source>
        <dbReference type="ARBA" id="ARBA00004196"/>
    </source>
</evidence>
<feature type="coiled-coil region" evidence="3">
    <location>
        <begin position="108"/>
        <end position="170"/>
    </location>
</feature>
<comment type="caution">
    <text evidence="6">The sequence shown here is derived from an EMBL/GenBank/DDBJ whole genome shotgun (WGS) entry which is preliminary data.</text>
</comment>
<keyword evidence="2 3" id="KW-0175">Coiled coil</keyword>
<evidence type="ECO:0000256" key="3">
    <source>
        <dbReference type="SAM" id="Coils"/>
    </source>
</evidence>
<dbReference type="Pfam" id="PF25967">
    <property type="entry name" value="RND-MFP_C"/>
    <property type="match status" value="1"/>
</dbReference>
<comment type="subcellular location">
    <subcellularLocation>
        <location evidence="1">Cell envelope</location>
    </subcellularLocation>
</comment>
<dbReference type="Pfam" id="PF00364">
    <property type="entry name" value="Biotin_lipoyl"/>
    <property type="match status" value="1"/>
</dbReference>
<dbReference type="Gene3D" id="2.40.50.100">
    <property type="match status" value="1"/>
</dbReference>
<evidence type="ECO:0000259" key="4">
    <source>
        <dbReference type="Pfam" id="PF00364"/>
    </source>
</evidence>
<keyword evidence="7" id="KW-1185">Reference proteome</keyword>
<organism evidence="6 7">
    <name type="scientific">Paenibacillus sepulcri</name>
    <dbReference type="NCBI Taxonomy" id="359917"/>
    <lineage>
        <taxon>Bacteria</taxon>
        <taxon>Bacillati</taxon>
        <taxon>Bacillota</taxon>
        <taxon>Bacilli</taxon>
        <taxon>Bacillales</taxon>
        <taxon>Paenibacillaceae</taxon>
        <taxon>Paenibacillus</taxon>
    </lineage>
</organism>
<accession>A0ABS7CFZ0</accession>
<dbReference type="InterPro" id="IPR058627">
    <property type="entry name" value="MdtA-like_C"/>
</dbReference>
<feature type="domain" description="Multidrug resistance protein MdtA-like C-terminal permuted SH3" evidence="5">
    <location>
        <begin position="290"/>
        <end position="346"/>
    </location>
</feature>
<dbReference type="EMBL" id="JAHZIK010001696">
    <property type="protein sequence ID" value="MBW7459541.1"/>
    <property type="molecule type" value="Genomic_DNA"/>
</dbReference>
<proteinExistence type="predicted"/>
<sequence>MVALSIRGNRLRAVLGVFVVSLCLSGCSLIPAEEQVLKPPLAKPVKQNLETADVAQGDIVKQITGVATFVSDKMDYLFFRESGGRLSQINVSSGKTVKAGDILLSTETDELEAKVQLQEIAIEKIKIELEQATAANGAKDPSVRTITLDLKSAQIQMDLLRKQLQNTRLVSTVSGLVTYIEPMELGEQVTAYKKLVTISDPGKMKLVYEASDRGNLAGVQINMNVSVKIKDKTYQGKVVQIPATAPKNDNEAIEARNAKSVLIDVAGLPSDVNIGDQADITIVTENRDAVLIIPRSGLRTYMERDYVQVLEGESRKEIDVEKGIVTDTQVEIRKGLTKGQKVILGG</sequence>
<evidence type="ECO:0000313" key="7">
    <source>
        <dbReference type="Proteomes" id="UP001519887"/>
    </source>
</evidence>
<name>A0ABS7CFZ0_9BACL</name>
<evidence type="ECO:0000313" key="6">
    <source>
        <dbReference type="EMBL" id="MBW7459541.1"/>
    </source>
</evidence>
<evidence type="ECO:0000259" key="5">
    <source>
        <dbReference type="Pfam" id="PF25967"/>
    </source>
</evidence>
<dbReference type="Gene3D" id="2.40.420.20">
    <property type="match status" value="1"/>
</dbReference>
<gene>
    <name evidence="6" type="ORF">K0U00_36335</name>
</gene>
<feature type="domain" description="Lipoyl-binding" evidence="4">
    <location>
        <begin position="36"/>
        <end position="104"/>
    </location>
</feature>
<protein>
    <submittedName>
        <fullName evidence="6">Efflux RND transporter periplasmic adaptor subunit</fullName>
    </submittedName>
</protein>
<dbReference type="InterPro" id="IPR050465">
    <property type="entry name" value="UPF0194_transport"/>
</dbReference>
<dbReference type="Proteomes" id="UP001519887">
    <property type="component" value="Unassembled WGS sequence"/>
</dbReference>
<dbReference type="InterPro" id="IPR000089">
    <property type="entry name" value="Biotin_lipoyl"/>
</dbReference>
<dbReference type="SUPFAM" id="SSF51230">
    <property type="entry name" value="Single hybrid motif"/>
    <property type="match status" value="1"/>
</dbReference>
<dbReference type="PANTHER" id="PTHR32347">
    <property type="entry name" value="EFFLUX SYSTEM COMPONENT YKNX-RELATED"/>
    <property type="match status" value="1"/>
</dbReference>
<dbReference type="SUPFAM" id="SSF111369">
    <property type="entry name" value="HlyD-like secretion proteins"/>
    <property type="match status" value="1"/>
</dbReference>
<evidence type="ECO:0000256" key="2">
    <source>
        <dbReference type="ARBA" id="ARBA00023054"/>
    </source>
</evidence>
<reference evidence="6 7" key="1">
    <citation type="submission" date="2021-07" db="EMBL/GenBank/DDBJ databases">
        <title>Paenibacillus radiodurans sp. nov., isolated from the southeastern edge of Tengger Desert.</title>
        <authorList>
            <person name="Zhang G."/>
        </authorList>
    </citation>
    <scope>NUCLEOTIDE SEQUENCE [LARGE SCALE GENOMIC DNA]</scope>
    <source>
        <strain evidence="6 7">CCM 7311</strain>
    </source>
</reference>